<dbReference type="Proteomes" id="UP000053328">
    <property type="component" value="Unassembled WGS sequence"/>
</dbReference>
<dbReference type="GO" id="GO:0000462">
    <property type="term" value="P:maturation of SSU-rRNA from tricistronic rRNA transcript (SSU-rRNA, 5.8S rRNA, LSU-rRNA)"/>
    <property type="evidence" value="ECO:0007669"/>
    <property type="project" value="TreeGrafter"/>
</dbReference>
<reference evidence="10 11" key="1">
    <citation type="submission" date="2015-01" db="EMBL/GenBank/DDBJ databases">
        <title>The Genome Sequence of Exophiala spinifera CBS89968.</title>
        <authorList>
            <consortium name="The Broad Institute Genomics Platform"/>
            <person name="Cuomo C."/>
            <person name="de Hoog S."/>
            <person name="Gorbushina A."/>
            <person name="Stielow B."/>
            <person name="Teixiera M."/>
            <person name="Abouelleil A."/>
            <person name="Chapman S.B."/>
            <person name="Priest M."/>
            <person name="Young S.K."/>
            <person name="Wortman J."/>
            <person name="Nusbaum C."/>
            <person name="Birren B."/>
        </authorList>
    </citation>
    <scope>NUCLEOTIDE SEQUENCE [LARGE SCALE GENOMIC DNA]</scope>
    <source>
        <strain evidence="10 11">CBS 89968</strain>
    </source>
</reference>
<feature type="region of interest" description="Disordered" evidence="9">
    <location>
        <begin position="1"/>
        <end position="74"/>
    </location>
</feature>
<feature type="region of interest" description="Disordered" evidence="9">
    <location>
        <begin position="266"/>
        <end position="335"/>
    </location>
</feature>
<dbReference type="Pfam" id="PF10153">
    <property type="entry name" value="Efg1"/>
    <property type="match status" value="1"/>
</dbReference>
<dbReference type="GeneID" id="27332371"/>
<name>A0A0D2B8H3_9EURO</name>
<feature type="compositionally biased region" description="Basic and acidic residues" evidence="9">
    <location>
        <begin position="11"/>
        <end position="49"/>
    </location>
</feature>
<dbReference type="GO" id="GO:0030688">
    <property type="term" value="C:preribosome, small subunit precursor"/>
    <property type="evidence" value="ECO:0007669"/>
    <property type="project" value="TreeGrafter"/>
</dbReference>
<protein>
    <recommendedName>
        <fullName evidence="4">rRNA-processing protein EFG1</fullName>
    </recommendedName>
    <alternativeName>
        <fullName evidence="5">rRNA-processing protein efg1</fullName>
    </alternativeName>
</protein>
<evidence type="ECO:0000256" key="3">
    <source>
        <dbReference type="ARBA" id="ARBA00006916"/>
    </source>
</evidence>
<comment type="subcellular location">
    <subcellularLocation>
        <location evidence="2">Nucleus</location>
        <location evidence="2">Nucleolus</location>
    </subcellularLocation>
</comment>
<evidence type="ECO:0000313" key="11">
    <source>
        <dbReference type="Proteomes" id="UP000053328"/>
    </source>
</evidence>
<dbReference type="AlphaFoldDB" id="A0A0D2B8H3"/>
<dbReference type="PANTHER" id="PTHR33911">
    <property type="entry name" value="RRNA-PROCESSING PROTEIN EFG1"/>
    <property type="match status" value="1"/>
</dbReference>
<sequence>MGSYRPAPRRQQHDTWRPSDRASGRGRDNERERSGDDNRNRASAREQPKKLAPVRSGVSKSKKERQNNRSTRIHSLRNLLGKKADLPMTVRHEKERELAALLLEQEKAEVTQNARRNLQRYHFVRFMERQKATRALKKLVKLRSSPSYKDEYKKKLENMIHEAEVDVAYTQYAPLGEKYISLYVGGESQVDKKEVAKKTYAILDTSQRDEFRAISDELAQIVRTASGVKPPLWYEVEKYMAEGQDKLNALREGRLTAHKVDKELTSVGGKEQASLRRLQQHTSEAKPSWLDDDGMIDPADLDSEDDEQPGGVQIRRNHDDADDDEDMSDGGFFER</sequence>
<evidence type="ECO:0000256" key="5">
    <source>
        <dbReference type="ARBA" id="ARBA00019827"/>
    </source>
</evidence>
<evidence type="ECO:0000256" key="1">
    <source>
        <dbReference type="ARBA" id="ARBA00002773"/>
    </source>
</evidence>
<proteinExistence type="inferred from homology"/>
<keyword evidence="11" id="KW-1185">Reference proteome</keyword>
<dbReference type="EMBL" id="KN847495">
    <property type="protein sequence ID" value="KIW15243.1"/>
    <property type="molecule type" value="Genomic_DNA"/>
</dbReference>
<comment type="similarity">
    <text evidence="3">Belongs to the EFG1 family.</text>
</comment>
<dbReference type="InterPro" id="IPR019310">
    <property type="entry name" value="Efg1"/>
</dbReference>
<evidence type="ECO:0000256" key="4">
    <source>
        <dbReference type="ARBA" id="ARBA00018689"/>
    </source>
</evidence>
<comment type="function">
    <text evidence="1">Involved in rRNA processing.</text>
</comment>
<keyword evidence="8" id="KW-0539">Nucleus</keyword>
<dbReference type="RefSeq" id="XP_016235459.1">
    <property type="nucleotide sequence ID" value="XM_016379632.1"/>
</dbReference>
<evidence type="ECO:0000256" key="7">
    <source>
        <dbReference type="ARBA" id="ARBA00023054"/>
    </source>
</evidence>
<feature type="compositionally biased region" description="Acidic residues" evidence="9">
    <location>
        <begin position="290"/>
        <end position="308"/>
    </location>
</feature>
<keyword evidence="6" id="KW-0698">rRNA processing</keyword>
<evidence type="ECO:0000256" key="9">
    <source>
        <dbReference type="SAM" id="MobiDB-lite"/>
    </source>
</evidence>
<organism evidence="10 11">
    <name type="scientific">Exophiala spinifera</name>
    <dbReference type="NCBI Taxonomy" id="91928"/>
    <lineage>
        <taxon>Eukaryota</taxon>
        <taxon>Fungi</taxon>
        <taxon>Dikarya</taxon>
        <taxon>Ascomycota</taxon>
        <taxon>Pezizomycotina</taxon>
        <taxon>Eurotiomycetes</taxon>
        <taxon>Chaetothyriomycetidae</taxon>
        <taxon>Chaetothyriales</taxon>
        <taxon>Herpotrichiellaceae</taxon>
        <taxon>Exophiala</taxon>
    </lineage>
</organism>
<evidence type="ECO:0000256" key="2">
    <source>
        <dbReference type="ARBA" id="ARBA00004604"/>
    </source>
</evidence>
<dbReference type="STRING" id="91928.A0A0D2B8H3"/>
<dbReference type="GO" id="GO:0005730">
    <property type="term" value="C:nucleolus"/>
    <property type="evidence" value="ECO:0007669"/>
    <property type="project" value="UniProtKB-SubCell"/>
</dbReference>
<dbReference type="OrthoDB" id="47732at2759"/>
<dbReference type="HOGENOM" id="CLU_066912_1_0_1"/>
<evidence type="ECO:0000313" key="10">
    <source>
        <dbReference type="EMBL" id="KIW15243.1"/>
    </source>
</evidence>
<accession>A0A0D2B8H3</accession>
<evidence type="ECO:0000256" key="6">
    <source>
        <dbReference type="ARBA" id="ARBA00022552"/>
    </source>
</evidence>
<keyword evidence="7" id="KW-0175">Coiled coil</keyword>
<evidence type="ECO:0000256" key="8">
    <source>
        <dbReference type="ARBA" id="ARBA00023242"/>
    </source>
</evidence>
<gene>
    <name evidence="10" type="ORF">PV08_05288</name>
</gene>
<dbReference type="VEuPathDB" id="FungiDB:PV08_05288"/>
<dbReference type="InterPro" id="IPR050786">
    <property type="entry name" value="EFG1_rRNA-proc"/>
</dbReference>
<dbReference type="PANTHER" id="PTHR33911:SF1">
    <property type="entry name" value="RRNA-PROCESSING PROTEIN EFG1"/>
    <property type="match status" value="1"/>
</dbReference>